<dbReference type="SUPFAM" id="SSF46934">
    <property type="entry name" value="UBA-like"/>
    <property type="match status" value="1"/>
</dbReference>
<sequence length="289" mass="30809">MAITASAVKELRDKTNAGMMECKKALTETNGDLDAAVKLLREKGIVKAGKRSDRETSEGIIAASVNTDSSAGVLVEVNCETDFVAKNENFTNFVEEVTGIIAEGAADSAEAALALTSGEGTVEDTLKAKFIELGEVIAVKRVTRFETAGTGSVASYIHMGGKVGVLIEVSCEKAETTSADTFQTLLKDITLHVAAANPAGLTRDDIDASVVEEENEINRKQLEAEGKPANIIDKILVGKINKFYSEQCLVEQAFVKDPDTSISKLLEAKGKELGDTLEIKRYARFSVGA</sequence>
<reference evidence="9 10" key="1">
    <citation type="submission" date="2016-11" db="EMBL/GenBank/DDBJ databases">
        <authorList>
            <person name="Jaros S."/>
            <person name="Januszkiewicz K."/>
            <person name="Wedrychowicz H."/>
        </authorList>
    </citation>
    <scope>NUCLEOTIDE SEQUENCE [LARGE SCALE GENOMIC DNA]</scope>
    <source>
        <strain evidence="9 10">DSM 18772</strain>
    </source>
</reference>
<protein>
    <recommendedName>
        <fullName evidence="2 5">Elongation factor Ts</fullName>
        <shortName evidence="5">EF-Ts</shortName>
    </recommendedName>
</protein>
<dbReference type="PROSITE" id="PS01126">
    <property type="entry name" value="EF_TS_1"/>
    <property type="match status" value="1"/>
</dbReference>
<dbReference type="Proteomes" id="UP000184510">
    <property type="component" value="Unassembled WGS sequence"/>
</dbReference>
<evidence type="ECO:0000256" key="3">
    <source>
        <dbReference type="ARBA" id="ARBA00022768"/>
    </source>
</evidence>
<dbReference type="InterPro" id="IPR018101">
    <property type="entry name" value="Transl_elong_Ts_CS"/>
</dbReference>
<dbReference type="PROSITE" id="PS01127">
    <property type="entry name" value="EF_TS_2"/>
    <property type="match status" value="1"/>
</dbReference>
<evidence type="ECO:0000256" key="7">
    <source>
        <dbReference type="RuleBase" id="RU000643"/>
    </source>
</evidence>
<dbReference type="RefSeq" id="WP_143158258.1">
    <property type="nucleotide sequence ID" value="NZ_FQYR01000002.1"/>
</dbReference>
<evidence type="ECO:0000256" key="2">
    <source>
        <dbReference type="ARBA" id="ARBA00016956"/>
    </source>
</evidence>
<dbReference type="Pfam" id="PF00889">
    <property type="entry name" value="EF_TS"/>
    <property type="match status" value="1"/>
</dbReference>
<dbReference type="STRING" id="1123071.SAMN02745181_0884"/>
<dbReference type="SUPFAM" id="SSF54713">
    <property type="entry name" value="Elongation factor Ts (EF-Ts), dimerisation domain"/>
    <property type="match status" value="2"/>
</dbReference>
<dbReference type="InterPro" id="IPR009060">
    <property type="entry name" value="UBA-like_sf"/>
</dbReference>
<dbReference type="InterPro" id="IPR014039">
    <property type="entry name" value="Transl_elong_EFTs/EF1B_dimer"/>
</dbReference>
<evidence type="ECO:0000313" key="10">
    <source>
        <dbReference type="Proteomes" id="UP000184510"/>
    </source>
</evidence>
<gene>
    <name evidence="5" type="primary">tsf</name>
    <name evidence="9" type="ORF">SAMN02745181_0884</name>
</gene>
<dbReference type="GO" id="GO:0005737">
    <property type="term" value="C:cytoplasm"/>
    <property type="evidence" value="ECO:0007669"/>
    <property type="project" value="UniProtKB-SubCell"/>
</dbReference>
<dbReference type="Gene3D" id="1.10.286.20">
    <property type="match status" value="1"/>
</dbReference>
<keyword evidence="10" id="KW-1185">Reference proteome</keyword>
<name>A0A1M6DZR0_9BACT</name>
<dbReference type="NCBIfam" id="TIGR00116">
    <property type="entry name" value="tsf"/>
    <property type="match status" value="1"/>
</dbReference>
<dbReference type="FunCoup" id="A0A1M6DZR0">
    <property type="interactions" value="521"/>
</dbReference>
<dbReference type="OrthoDB" id="9808348at2"/>
<evidence type="ECO:0000259" key="8">
    <source>
        <dbReference type="Pfam" id="PF00889"/>
    </source>
</evidence>
<keyword evidence="5" id="KW-0963">Cytoplasm</keyword>
<dbReference type="GO" id="GO:0003746">
    <property type="term" value="F:translation elongation factor activity"/>
    <property type="evidence" value="ECO:0007669"/>
    <property type="project" value="UniProtKB-UniRule"/>
</dbReference>
<dbReference type="FunFam" id="1.10.8.10:FF:000001">
    <property type="entry name" value="Elongation factor Ts"/>
    <property type="match status" value="1"/>
</dbReference>
<dbReference type="AlphaFoldDB" id="A0A1M6DZR0"/>
<dbReference type="Gene3D" id="1.10.8.10">
    <property type="entry name" value="DNA helicase RuvA subunit, C-terminal domain"/>
    <property type="match status" value="1"/>
</dbReference>
<evidence type="ECO:0000256" key="6">
    <source>
        <dbReference type="RuleBase" id="RU000642"/>
    </source>
</evidence>
<dbReference type="PANTHER" id="PTHR11741">
    <property type="entry name" value="ELONGATION FACTOR TS"/>
    <property type="match status" value="1"/>
</dbReference>
<comment type="function">
    <text evidence="5 6">Associates with the EF-Tu.GDP complex and induces the exchange of GDP to GTP. It remains bound to the aminoacyl-tRNA.EF-Tu.GTP complex up to the GTP hydrolysis stage on the ribosome.</text>
</comment>
<dbReference type="Gene3D" id="3.30.479.20">
    <property type="entry name" value="Elongation factor Ts, dimerisation domain"/>
    <property type="match status" value="2"/>
</dbReference>
<keyword evidence="4 5" id="KW-0648">Protein biosynthesis</keyword>
<dbReference type="PANTHER" id="PTHR11741:SF0">
    <property type="entry name" value="ELONGATION FACTOR TS, MITOCHONDRIAL"/>
    <property type="match status" value="1"/>
</dbReference>
<comment type="similarity">
    <text evidence="1 5 6">Belongs to the EF-Ts family.</text>
</comment>
<dbReference type="CDD" id="cd14275">
    <property type="entry name" value="UBA_EF-Ts"/>
    <property type="match status" value="1"/>
</dbReference>
<evidence type="ECO:0000256" key="4">
    <source>
        <dbReference type="ARBA" id="ARBA00022917"/>
    </source>
</evidence>
<organism evidence="9 10">
    <name type="scientific">Rubritalea squalenifaciens DSM 18772</name>
    <dbReference type="NCBI Taxonomy" id="1123071"/>
    <lineage>
        <taxon>Bacteria</taxon>
        <taxon>Pseudomonadati</taxon>
        <taxon>Verrucomicrobiota</taxon>
        <taxon>Verrucomicrobiia</taxon>
        <taxon>Verrucomicrobiales</taxon>
        <taxon>Rubritaleaceae</taxon>
        <taxon>Rubritalea</taxon>
    </lineage>
</organism>
<evidence type="ECO:0000256" key="5">
    <source>
        <dbReference type="HAMAP-Rule" id="MF_00050"/>
    </source>
</evidence>
<dbReference type="InterPro" id="IPR036402">
    <property type="entry name" value="EF-Ts_dimer_sf"/>
</dbReference>
<proteinExistence type="inferred from homology"/>
<evidence type="ECO:0000256" key="1">
    <source>
        <dbReference type="ARBA" id="ARBA00005532"/>
    </source>
</evidence>
<dbReference type="EMBL" id="FQYR01000002">
    <property type="protein sequence ID" value="SHI78610.1"/>
    <property type="molecule type" value="Genomic_DNA"/>
</dbReference>
<keyword evidence="3 5" id="KW-0251">Elongation factor</keyword>
<feature type="region of interest" description="Involved in Mg(2+) ion dislocation from EF-Tu" evidence="5">
    <location>
        <begin position="81"/>
        <end position="84"/>
    </location>
</feature>
<dbReference type="InParanoid" id="A0A1M6DZR0"/>
<dbReference type="FunFam" id="1.10.286.20:FF:000001">
    <property type="entry name" value="Elongation factor Ts"/>
    <property type="match status" value="1"/>
</dbReference>
<comment type="subcellular location">
    <subcellularLocation>
        <location evidence="5 7">Cytoplasm</location>
    </subcellularLocation>
</comment>
<evidence type="ECO:0000313" key="9">
    <source>
        <dbReference type="EMBL" id="SHI78610.1"/>
    </source>
</evidence>
<dbReference type="HAMAP" id="MF_00050">
    <property type="entry name" value="EF_Ts"/>
    <property type="match status" value="1"/>
</dbReference>
<dbReference type="InterPro" id="IPR001816">
    <property type="entry name" value="Transl_elong_EFTs/EF1B"/>
</dbReference>
<feature type="domain" description="Translation elongation factor EFTs/EF1B dimerisation" evidence="8">
    <location>
        <begin position="72"/>
        <end position="288"/>
    </location>
</feature>
<accession>A0A1M6DZR0</accession>